<protein>
    <recommendedName>
        <fullName evidence="2">EamA domain-containing protein</fullName>
    </recommendedName>
</protein>
<keyword evidence="1" id="KW-0812">Transmembrane</keyword>
<evidence type="ECO:0000313" key="4">
    <source>
        <dbReference type="Proteomes" id="UP000092164"/>
    </source>
</evidence>
<dbReference type="AlphaFoldDB" id="A0A1B7Z7Z6"/>
<dbReference type="SUPFAM" id="SSF103481">
    <property type="entry name" value="Multidrug resistance efflux transporter EmrE"/>
    <property type="match status" value="2"/>
</dbReference>
<sequence length="294" mass="32787">MLYLALSILFSSLIFVIFKLYVKYEVQTIYAIITNYFIACTVGLIYYKAPIDLAVIPQKSWFWGSIALGLLFILIFNLMAATSQKLGVSVASVATKMSLTIPVLFGVFYYKESLGALEIIGIVLALFAVYFTSLKEKKIKAEKWAFALPVLVFIGSGTIDTSIKYFQDAHMPEDEYALFSATVFASAGIFGLFFIGFKSTQQRLKVNFKNLIGGVCLGIPNYFSIYFLLKALQHPTWNSASVFTINNVAIVMFSTLLGILLFSERLTVKNWLGIGLAIFSIILVAFGQQLRTFL</sequence>
<feature type="transmembrane region" description="Helical" evidence="1">
    <location>
        <begin position="241"/>
        <end position="262"/>
    </location>
</feature>
<feature type="transmembrane region" description="Helical" evidence="1">
    <location>
        <begin position="208"/>
        <end position="229"/>
    </location>
</feature>
<dbReference type="Proteomes" id="UP000092164">
    <property type="component" value="Unassembled WGS sequence"/>
</dbReference>
<dbReference type="EMBL" id="LZFP01000012">
    <property type="protein sequence ID" value="OBR38806.1"/>
    <property type="molecule type" value="Genomic_DNA"/>
</dbReference>
<dbReference type="KEGG" id="mart:BTR34_18465"/>
<feature type="domain" description="EamA" evidence="2">
    <location>
        <begin position="178"/>
        <end position="285"/>
    </location>
</feature>
<evidence type="ECO:0000313" key="3">
    <source>
        <dbReference type="EMBL" id="OBR38806.1"/>
    </source>
</evidence>
<gene>
    <name evidence="3" type="ORF">A9200_03820</name>
</gene>
<name>A0A1B7Z7Z6_9FLAO</name>
<organism evidence="3 4">
    <name type="scientific">Maribacter hydrothermalis</name>
    <dbReference type="NCBI Taxonomy" id="1836467"/>
    <lineage>
        <taxon>Bacteria</taxon>
        <taxon>Pseudomonadati</taxon>
        <taxon>Bacteroidota</taxon>
        <taxon>Flavobacteriia</taxon>
        <taxon>Flavobacteriales</taxon>
        <taxon>Flavobacteriaceae</taxon>
        <taxon>Maribacter</taxon>
    </lineage>
</organism>
<dbReference type="InterPro" id="IPR000620">
    <property type="entry name" value="EamA_dom"/>
</dbReference>
<dbReference type="Pfam" id="PF00892">
    <property type="entry name" value="EamA"/>
    <property type="match status" value="2"/>
</dbReference>
<dbReference type="Gene3D" id="1.10.3730.20">
    <property type="match status" value="2"/>
</dbReference>
<evidence type="ECO:0000256" key="1">
    <source>
        <dbReference type="SAM" id="Phobius"/>
    </source>
</evidence>
<accession>A0A1B7Z7Z6</accession>
<dbReference type="GO" id="GO:0016020">
    <property type="term" value="C:membrane"/>
    <property type="evidence" value="ECO:0007669"/>
    <property type="project" value="InterPro"/>
</dbReference>
<keyword evidence="1" id="KW-0472">Membrane</keyword>
<keyword evidence="4" id="KW-1185">Reference proteome</keyword>
<keyword evidence="1" id="KW-1133">Transmembrane helix</keyword>
<feature type="transmembrane region" description="Helical" evidence="1">
    <location>
        <begin position="177"/>
        <end position="196"/>
    </location>
</feature>
<feature type="transmembrane region" description="Helical" evidence="1">
    <location>
        <begin position="61"/>
        <end position="79"/>
    </location>
</feature>
<feature type="transmembrane region" description="Helical" evidence="1">
    <location>
        <begin position="114"/>
        <end position="132"/>
    </location>
</feature>
<proteinExistence type="predicted"/>
<feature type="transmembrane region" description="Helical" evidence="1">
    <location>
        <begin position="86"/>
        <end position="108"/>
    </location>
</feature>
<dbReference type="RefSeq" id="WP_068484626.1">
    <property type="nucleotide sequence ID" value="NZ_CP018760.1"/>
</dbReference>
<feature type="transmembrane region" description="Helical" evidence="1">
    <location>
        <begin position="29"/>
        <end position="49"/>
    </location>
</feature>
<dbReference type="InterPro" id="IPR037185">
    <property type="entry name" value="EmrE-like"/>
</dbReference>
<reference evidence="4" key="1">
    <citation type="submission" date="2016-06" db="EMBL/GenBank/DDBJ databases">
        <authorList>
            <person name="Zhan P."/>
        </authorList>
    </citation>
    <scope>NUCLEOTIDE SEQUENCE [LARGE SCALE GENOMIC DNA]</scope>
    <source>
        <strain evidence="4">T28</strain>
    </source>
</reference>
<feature type="domain" description="EamA" evidence="2">
    <location>
        <begin position="2"/>
        <end position="133"/>
    </location>
</feature>
<dbReference type="STRING" id="1836467.BTR34_18465"/>
<feature type="transmembrane region" description="Helical" evidence="1">
    <location>
        <begin position="271"/>
        <end position="290"/>
    </location>
</feature>
<feature type="transmembrane region" description="Helical" evidence="1">
    <location>
        <begin position="144"/>
        <end position="165"/>
    </location>
</feature>
<evidence type="ECO:0000259" key="2">
    <source>
        <dbReference type="Pfam" id="PF00892"/>
    </source>
</evidence>
<comment type="caution">
    <text evidence="3">The sequence shown here is derived from an EMBL/GenBank/DDBJ whole genome shotgun (WGS) entry which is preliminary data.</text>
</comment>
<feature type="transmembrane region" description="Helical" evidence="1">
    <location>
        <begin position="6"/>
        <end position="22"/>
    </location>
</feature>
<dbReference type="OrthoDB" id="1524053at2"/>